<feature type="compositionally biased region" description="Low complexity" evidence="1">
    <location>
        <begin position="1089"/>
        <end position="1101"/>
    </location>
</feature>
<sequence length="2747" mass="305865">LGSWKVDTLATITQAGDETTDASIEFPACSAMATSRGFCLAVDRQLHLMNGSLSEHYATLTLDDAPEAIAFSRDSMYMVAGDSSRTVHFIHAESGTILLSHELPDDEDDEEGDATDAKTFAWLGFIGRPGDPPRALSGLPNIYRLFRDTEEELLVLLSNLTLIRFSRINLVKLEHALTSGDYKAGMEVKGAIKIEIVNLREEKSIIQSVRNIVPCLGAKQSDERLLIVGNAREPLSVWRRSELDGVTSRIDGVSRALLGCELRKAEVDPSGRYLVLLDERRQLSIWDLENLIALYRYEKTDIVDFCIMKSTSSPIARASTFNILALLDIPGTPSAKSIQVVNLPSFEVTYSVPVSSDCWLVHCDQKWLSTKAIGQVVTADGESADPEGAGQNVYFIEGHRKHEYSRMSLSIRAIAETIPTFRFQQLIRTKRFEEASLFAEHFGLDFQYVSKAKLTHMLVDLRARTEWTTVNADELVAGFLEDLSRVTDDSFCIDFCLRAVVPTHHAVYSLLSYARSLVQDIEKKEDTTATPGAALSVHQAIRRLGTYQLVASVRNSFDGADWQRFRVSEMSDEMRQFVCDGDMQKAIIVWRRHHLGKRIMELEADDMELGVGLKAKLGFPDEQLLESIEDILADIPDDMPPNDFVPWLRHEVLPVRIAVWIERRARIVEMQEKRPHNALHVIRLLDTEITSLEEDGPRANLGAHLEIFSPPTPACHVKNTILYAQISGLSTFGFESSVGRTAATSLMGQLEDLVYLWDEIAFKVPLSNYSQTSPSTIATEILARVAAPELLHDAIEKYFRPYVKRNDLNCEELLVEYCIEYMATTVPAKTGTSLSGPTLSGAPWEARVLAIVESMQTLDAKVDVVLEVMTRTSIPWSEPVGKLFTEALQWPALRRTVDLKETYGLLRVRLMLLSYGITSFNMSDKRRGKGLLYQILERTDKVLAMDDALQVVRMYHHLSKMDAYKIRLINLCEGGLSDRALNLLKHGTEDPSLQPSNASKAKPAFEVLTAVDGGLTRVQTIGVAKEVVTYLVEVMDGFVTTSHTDLSDEDKTTFRRAVDAAVAISTLASAIRQDLLIDGERDRPDRSVHASSASSSTDQVTSRSTLSAYPLAAAADPAILSVEDPATSLCAIRSLFVEFHVAMGLAEYDNHARRREVLNEFATKAFRYAGEEPVAETKGKGKGKGSASTQRREPELSQTALYRIAELLGFERSSLRGILAEEAARNGDFRTSLVLCREMYDKFPQAETARVLRNVARLLTNYAATNKKVYRDAKESKMNIRLTSSILLLSQQALSICGENIIHDCLDDFKNYELQHRIFTQCDAGDYDAVVSKDGFSGPTDPFRSTPRDFSSSSSSSSSSGSSSAAASSSSSFNLRTLSSLPARTGREIELANIGDRYAASLFDEHYREKALVLATERAMGLAATFVLDVSASASEPPSSSSEKSTKKKAKAISRPANSGRVLGDFLRSNQSLQTALRVWHRATEAELRDGDGGSVGNEESHVYFKTLMSLVDKILSSRTIDQKLALECLLELPQEMAFQAFNEGLTSATTEYPRLMRIAAVGISAGTAWNQLAFRGNAQEIAANGKWWHQLRLLDVPFDHNRFQRKDMGHLRMIIPTLLKQTGCDLLTALEYARSYNIDEDLVLLEYLRQQIVDPPADSEGNGIGYQTRVVGVVDEIANRGALLQVLEACVEVLSSYDYERIRFTKQQILRIASENDVAKRGIVVLDVLMDYSRNIQPKLDELETNYRRINATHSKPEQLTLEALLKIFPKSAQRLPFHAIMEKGEKIIHDELTEESLSRLIPLSVPLELDADNFYMAVLQNIFQKPPTMTPGEVFVPKNHSGNPIHYADVSRFVARIANPEVATRACVQVGGSFPCGTDRIAAYKHALNFAKTATGIVPSKKPDGKKDSADASVVVKRVELLIKATETENQFRLLGLDELIPELGKSSEVEIISKLYITRSEAALKSKGSFDLHHAVDDFAKRYGIDIAKLRLNLIATWLAEEVVFSEAEKRMYLPSMRVQINNMCLSRSEAAIQMRLLYVITAMELEKGITCLRNWVGQASTKVSTFSRVRAISVLFQLASANDLKNAGVDYTVLKKYMQTLLYLADFEELQIVQTTKDFDACDKEALARSLWVNHRDEPKVVQLICNICLDYEIHDATLWQNALHRLYERGLYRYLLGILEHISSIPDLARMNSLPHLWNAIMLGCLRDFGNDIESHKVLYYRVISLIHKCPFVPELDVPAFVQLFRSLAMDASMSCKLAALRGIAALPPSSETLVPAKDVLTELDTDKLVQVLGFLRSKYCESDGLTDLSGMWIGKNWLRNAVYDVFDERGNYGALPASEFRLFVRYLVHEDKIDSILIASLRNGQFSSALDLVDLYYEIHPNRAPSSDKELGEDGAADEGVVDAPVFSKQQLLQMYLDASSIGPDDRKLAENAQIKMQVGEISPAGVGASDAEQGFFSILLCTLPSPVILHRAALVAGSQWTGDTYSLMDSVHEDADDRSKHRPTDTTWTPPISFGSSGIFERHGSRPPRLIGRCENPDGDAGVGEGEAVEEGHRDEVGSSLCRSRKAAVCRWDDDVGQRGVGGHFDEKRCLCIQETNTKAQRLIVRRPGNSADLAHNDPIKRVPVGYFGCSVEGTRKRPQWGSRVDDFREEVELDLYVRRHMNARVAAGRYSRRGRAGEESGRGGGTQSKSIRKAAGKMSRVREMVVDYRQSPRFDHALHVVGSDLFSEVTQTGMHYSET</sequence>
<feature type="region of interest" description="Disordered" evidence="1">
    <location>
        <begin position="1172"/>
        <end position="1194"/>
    </location>
</feature>
<evidence type="ECO:0000313" key="7">
    <source>
        <dbReference type="EMBL" id="RKO93327.1"/>
    </source>
</evidence>
<dbReference type="EMBL" id="KZ994284">
    <property type="protein sequence ID" value="RKO93327.1"/>
    <property type="molecule type" value="Genomic_DNA"/>
</dbReference>
<dbReference type="Pfam" id="PF10493">
    <property type="entry name" value="Rod_C"/>
    <property type="match status" value="1"/>
</dbReference>
<dbReference type="Pfam" id="PF24515">
    <property type="entry name" value="ARM_KNTC1_3rd"/>
    <property type="match status" value="1"/>
</dbReference>
<evidence type="ECO:0000259" key="4">
    <source>
        <dbReference type="Pfam" id="PF24515"/>
    </source>
</evidence>
<proteinExistence type="predicted"/>
<feature type="compositionally biased region" description="Low complexity" evidence="1">
    <location>
        <begin position="1351"/>
        <end position="1368"/>
    </location>
</feature>
<dbReference type="Proteomes" id="UP000269721">
    <property type="component" value="Unassembled WGS sequence"/>
</dbReference>
<feature type="domain" description="RZZ complex subunit KNTC1/ROD C-terminal" evidence="2">
    <location>
        <begin position="1773"/>
        <end position="2257"/>
    </location>
</feature>
<organism evidence="7 8">
    <name type="scientific">Blyttiomyces helicus</name>
    <dbReference type="NCBI Taxonomy" id="388810"/>
    <lineage>
        <taxon>Eukaryota</taxon>
        <taxon>Fungi</taxon>
        <taxon>Fungi incertae sedis</taxon>
        <taxon>Chytridiomycota</taxon>
        <taxon>Chytridiomycota incertae sedis</taxon>
        <taxon>Chytridiomycetes</taxon>
        <taxon>Chytridiomycetes incertae sedis</taxon>
        <taxon>Blyttiomyces</taxon>
    </lineage>
</organism>
<dbReference type="GO" id="GO:1990423">
    <property type="term" value="C:RZZ complex"/>
    <property type="evidence" value="ECO:0007669"/>
    <property type="project" value="TreeGrafter"/>
</dbReference>
<evidence type="ECO:0000259" key="6">
    <source>
        <dbReference type="Pfam" id="PF24520"/>
    </source>
</evidence>
<evidence type="ECO:0000259" key="5">
    <source>
        <dbReference type="Pfam" id="PF24516"/>
    </source>
</evidence>
<feature type="domain" description="KNTC1 first ARM-repeats" evidence="6">
    <location>
        <begin position="426"/>
        <end position="679"/>
    </location>
</feature>
<dbReference type="InterPro" id="IPR055405">
    <property type="entry name" value="ARM_KNTC1_3rd"/>
</dbReference>
<dbReference type="PANTHER" id="PTHR15688:SF1">
    <property type="entry name" value="KINETOCHORE-ASSOCIATED PROTEIN 1"/>
    <property type="match status" value="1"/>
</dbReference>
<feature type="domain" description="KNTC1 N-terminal" evidence="3">
    <location>
        <begin position="5"/>
        <end position="114"/>
    </location>
</feature>
<dbReference type="InterPro" id="IPR055404">
    <property type="entry name" value="ARM_KNTC1_2nd"/>
</dbReference>
<dbReference type="SUPFAM" id="SSF50969">
    <property type="entry name" value="YVTN repeat-like/Quinoprotein amine dehydrogenase"/>
    <property type="match status" value="1"/>
</dbReference>
<dbReference type="Pfam" id="PF24520">
    <property type="entry name" value="ARM_KNTC1_1st"/>
    <property type="match status" value="1"/>
</dbReference>
<dbReference type="GO" id="GO:0000070">
    <property type="term" value="P:mitotic sister chromatid segregation"/>
    <property type="evidence" value="ECO:0007669"/>
    <property type="project" value="TreeGrafter"/>
</dbReference>
<evidence type="ECO:0000313" key="8">
    <source>
        <dbReference type="Proteomes" id="UP000269721"/>
    </source>
</evidence>
<feature type="region of interest" description="Disordered" evidence="1">
    <location>
        <begin position="2678"/>
        <end position="2705"/>
    </location>
</feature>
<dbReference type="GO" id="GO:1903394">
    <property type="term" value="P:protein localization to kinetochore involved in kinetochore assembly"/>
    <property type="evidence" value="ECO:0007669"/>
    <property type="project" value="TreeGrafter"/>
</dbReference>
<dbReference type="GO" id="GO:0007094">
    <property type="term" value="P:mitotic spindle assembly checkpoint signaling"/>
    <property type="evidence" value="ECO:0007669"/>
    <property type="project" value="TreeGrafter"/>
</dbReference>
<feature type="domain" description="KNTC1 N-terminal" evidence="3">
    <location>
        <begin position="152"/>
        <end position="364"/>
    </location>
</feature>
<feature type="region of interest" description="Disordered" evidence="1">
    <location>
        <begin position="1082"/>
        <end position="1101"/>
    </location>
</feature>
<name>A0A4V1ISF0_9FUNG</name>
<feature type="region of interest" description="Disordered" evidence="1">
    <location>
        <begin position="1433"/>
        <end position="1456"/>
    </location>
</feature>
<protein>
    <submittedName>
        <fullName evidence="7">Rough deal protein C-terminal region-domain-containing protein</fullName>
    </submittedName>
</protein>
<dbReference type="InterPro" id="IPR055403">
    <property type="entry name" value="ARM_KNTC1_1st"/>
</dbReference>
<dbReference type="GO" id="GO:0005828">
    <property type="term" value="C:kinetochore microtubule"/>
    <property type="evidence" value="ECO:0007669"/>
    <property type="project" value="TreeGrafter"/>
</dbReference>
<dbReference type="Pfam" id="PF24516">
    <property type="entry name" value="ARM_KNTC1_2nd"/>
    <property type="match status" value="1"/>
</dbReference>
<evidence type="ECO:0000256" key="1">
    <source>
        <dbReference type="SAM" id="MobiDB-lite"/>
    </source>
</evidence>
<feature type="compositionally biased region" description="Polar residues" evidence="1">
    <location>
        <begin position="2512"/>
        <end position="2523"/>
    </location>
</feature>
<keyword evidence="8" id="KW-1185">Reference proteome</keyword>
<evidence type="ECO:0000259" key="3">
    <source>
        <dbReference type="Pfam" id="PF24506"/>
    </source>
</evidence>
<dbReference type="Pfam" id="PF24506">
    <property type="entry name" value="KNTC1_N"/>
    <property type="match status" value="2"/>
</dbReference>
<feature type="region of interest" description="Disordered" evidence="1">
    <location>
        <begin position="2503"/>
        <end position="2559"/>
    </location>
</feature>
<feature type="compositionally biased region" description="Low complexity" evidence="1">
    <location>
        <begin position="1433"/>
        <end position="1443"/>
    </location>
</feature>
<dbReference type="GO" id="GO:0005737">
    <property type="term" value="C:cytoplasm"/>
    <property type="evidence" value="ECO:0007669"/>
    <property type="project" value="TreeGrafter"/>
</dbReference>
<dbReference type="InterPro" id="IPR055402">
    <property type="entry name" value="KNTC1_N"/>
</dbReference>
<dbReference type="OrthoDB" id="343783at2759"/>
<dbReference type="InterPro" id="IPR052802">
    <property type="entry name" value="KNTC1"/>
</dbReference>
<feature type="domain" description="KNTC1 second ARM-repeats" evidence="5">
    <location>
        <begin position="812"/>
        <end position="986"/>
    </location>
</feature>
<dbReference type="PANTHER" id="PTHR15688">
    <property type="entry name" value="KINETOCHORE-ASSOCIATED PROTEIN 1"/>
    <property type="match status" value="1"/>
</dbReference>
<dbReference type="InterPro" id="IPR011044">
    <property type="entry name" value="Quino_amine_DH_bsu"/>
</dbReference>
<accession>A0A4V1ISF0</accession>
<evidence type="ECO:0000259" key="2">
    <source>
        <dbReference type="Pfam" id="PF10493"/>
    </source>
</evidence>
<dbReference type="InterPro" id="IPR019527">
    <property type="entry name" value="RZZ-complex_KNTC1/ROD_C"/>
</dbReference>
<reference evidence="8" key="1">
    <citation type="journal article" date="2018" name="Nat. Microbiol.">
        <title>Leveraging single-cell genomics to expand the fungal tree of life.</title>
        <authorList>
            <person name="Ahrendt S.R."/>
            <person name="Quandt C.A."/>
            <person name="Ciobanu D."/>
            <person name="Clum A."/>
            <person name="Salamov A."/>
            <person name="Andreopoulos B."/>
            <person name="Cheng J.F."/>
            <person name="Woyke T."/>
            <person name="Pelin A."/>
            <person name="Henrissat B."/>
            <person name="Reynolds N.K."/>
            <person name="Benny G.L."/>
            <person name="Smith M.E."/>
            <person name="James T.Y."/>
            <person name="Grigoriev I.V."/>
        </authorList>
    </citation>
    <scope>NUCLEOTIDE SEQUENCE [LARGE SCALE GENOMIC DNA]</scope>
</reference>
<feature type="region of interest" description="Disordered" evidence="1">
    <location>
        <begin position="1338"/>
        <end position="1368"/>
    </location>
</feature>
<feature type="non-terminal residue" evidence="7">
    <location>
        <position position="1"/>
    </location>
</feature>
<feature type="domain" description="KNTC1 third ARM-repeats" evidence="4">
    <location>
        <begin position="1506"/>
        <end position="1706"/>
    </location>
</feature>
<dbReference type="GO" id="GO:0031267">
    <property type="term" value="F:small GTPase binding"/>
    <property type="evidence" value="ECO:0007669"/>
    <property type="project" value="TreeGrafter"/>
</dbReference>
<gene>
    <name evidence="7" type="ORF">BDK51DRAFT_29903</name>
</gene>